<accession>A0A9P1GZZ3</accession>
<protein>
    <recommendedName>
        <fullName evidence="12">Sorting nexin/Vps5-like C-terminal domain-containing protein</fullName>
    </recommendedName>
</protein>
<dbReference type="InterPro" id="IPR027267">
    <property type="entry name" value="AH/BAR_dom_sf"/>
</dbReference>
<keyword evidence="9" id="KW-0333">Golgi apparatus</keyword>
<dbReference type="GO" id="GO:0015031">
    <property type="term" value="P:protein transport"/>
    <property type="evidence" value="ECO:0007669"/>
    <property type="project" value="UniProtKB-KW"/>
</dbReference>
<dbReference type="FunFam" id="1.20.1270.60:FF:000022">
    <property type="entry name" value="Sorting nexin 3 protein"/>
    <property type="match status" value="1"/>
</dbReference>
<dbReference type="EMBL" id="CALLCH030000006">
    <property type="protein sequence ID" value="CAI4212917.1"/>
    <property type="molecule type" value="Genomic_DNA"/>
</dbReference>
<evidence type="ECO:0000313" key="13">
    <source>
        <dbReference type="EMBL" id="CAI4212917.1"/>
    </source>
</evidence>
<evidence type="ECO:0000256" key="1">
    <source>
        <dbReference type="ARBA" id="ARBA00004287"/>
    </source>
</evidence>
<dbReference type="AlphaFoldDB" id="A0A9P1GZZ3"/>
<dbReference type="OrthoDB" id="271164at2759"/>
<dbReference type="GO" id="GO:0005829">
    <property type="term" value="C:cytosol"/>
    <property type="evidence" value="ECO:0007669"/>
    <property type="project" value="GOC"/>
</dbReference>
<feature type="region of interest" description="Disordered" evidence="11">
    <location>
        <begin position="271"/>
        <end position="297"/>
    </location>
</feature>
<dbReference type="InterPro" id="IPR015404">
    <property type="entry name" value="Vps5_C"/>
</dbReference>
<evidence type="ECO:0000256" key="2">
    <source>
        <dbReference type="ARBA" id="ARBA00004496"/>
    </source>
</evidence>
<sequence length="297" mass="33844">MLNKTATHPMLQHDPDLKLFLESESFNVDIKHKERRDPLPQESKGVFGSLGLSVGSSNKFVEQDEWFHDRKVYLDALENQLKALLKSMETMVVQRKAMAEAAGDFSSALHALSTVELSHTLSGPLDALSELQLTIRDVYDRQAQQDVLTFGIVLEEYIRLIGSVKQAFTQPQDKLLRQGKSQQDRLTQVGSEVAEAERKVHHARMLFEDMGKLMRVELDRFEKEKVEDFKSGVETFLESAVEAQKELIEKWETFLMQLDAEDDESVFYRPPVIQSSNKPAGNTAIDRARARMDEDSD</sequence>
<dbReference type="Pfam" id="PF09325">
    <property type="entry name" value="Vps5"/>
    <property type="match status" value="2"/>
</dbReference>
<evidence type="ECO:0000256" key="3">
    <source>
        <dbReference type="ARBA" id="ARBA00004555"/>
    </source>
</evidence>
<dbReference type="GO" id="GO:0042147">
    <property type="term" value="P:retrograde transport, endosome to Golgi"/>
    <property type="evidence" value="ECO:0007669"/>
    <property type="project" value="TreeGrafter"/>
</dbReference>
<keyword evidence="5" id="KW-0813">Transport</keyword>
<evidence type="ECO:0000256" key="6">
    <source>
        <dbReference type="ARBA" id="ARBA00022490"/>
    </source>
</evidence>
<proteinExistence type="inferred from homology"/>
<keyword evidence="7" id="KW-0597">Phosphoprotein</keyword>
<name>A0A9P1GZZ3_9PEZI</name>
<comment type="caution">
    <text evidence="13">The sequence shown here is derived from an EMBL/GenBank/DDBJ whole genome shotgun (WGS) entry which is preliminary data.</text>
</comment>
<evidence type="ECO:0000259" key="12">
    <source>
        <dbReference type="Pfam" id="PF09325"/>
    </source>
</evidence>
<evidence type="ECO:0000256" key="5">
    <source>
        <dbReference type="ARBA" id="ARBA00022448"/>
    </source>
</evidence>
<feature type="domain" description="Sorting nexin/Vps5-like C-terminal" evidence="12">
    <location>
        <begin position="46"/>
        <end position="170"/>
    </location>
</feature>
<feature type="domain" description="Sorting nexin/Vps5-like C-terminal" evidence="12">
    <location>
        <begin position="172"/>
        <end position="256"/>
    </location>
</feature>
<evidence type="ECO:0000256" key="4">
    <source>
        <dbReference type="ARBA" id="ARBA00010883"/>
    </source>
</evidence>
<reference evidence="13" key="1">
    <citation type="submission" date="2022-11" db="EMBL/GenBank/DDBJ databases">
        <authorList>
            <person name="Scott C."/>
            <person name="Bruce N."/>
        </authorList>
    </citation>
    <scope>NUCLEOTIDE SEQUENCE</scope>
</reference>
<organism evidence="13 14">
    <name type="scientific">Parascedosporium putredinis</name>
    <dbReference type="NCBI Taxonomy" id="1442378"/>
    <lineage>
        <taxon>Eukaryota</taxon>
        <taxon>Fungi</taxon>
        <taxon>Dikarya</taxon>
        <taxon>Ascomycota</taxon>
        <taxon>Pezizomycotina</taxon>
        <taxon>Sordariomycetes</taxon>
        <taxon>Hypocreomycetidae</taxon>
        <taxon>Microascales</taxon>
        <taxon>Microascaceae</taxon>
        <taxon>Parascedosporium</taxon>
    </lineage>
</organism>
<dbReference type="SUPFAM" id="SSF103657">
    <property type="entry name" value="BAR/IMD domain-like"/>
    <property type="match status" value="1"/>
</dbReference>
<keyword evidence="14" id="KW-1185">Reference proteome</keyword>
<evidence type="ECO:0000256" key="7">
    <source>
        <dbReference type="ARBA" id="ARBA00022553"/>
    </source>
</evidence>
<dbReference type="GO" id="GO:0045053">
    <property type="term" value="P:protein retention in Golgi apparatus"/>
    <property type="evidence" value="ECO:0007669"/>
    <property type="project" value="TreeGrafter"/>
</dbReference>
<dbReference type="Proteomes" id="UP000838763">
    <property type="component" value="Unassembled WGS sequence"/>
</dbReference>
<evidence type="ECO:0000256" key="11">
    <source>
        <dbReference type="SAM" id="MobiDB-lite"/>
    </source>
</evidence>
<gene>
    <name evidence="13" type="ORF">PPNO1_LOCUS2668</name>
</gene>
<dbReference type="GO" id="GO:0005768">
    <property type="term" value="C:endosome"/>
    <property type="evidence" value="ECO:0007669"/>
    <property type="project" value="TreeGrafter"/>
</dbReference>
<dbReference type="GO" id="GO:0030904">
    <property type="term" value="C:retromer complex"/>
    <property type="evidence" value="ECO:0007669"/>
    <property type="project" value="UniProtKB-ARBA"/>
</dbReference>
<comment type="similarity">
    <text evidence="4">Belongs to the sorting nexin family.</text>
</comment>
<evidence type="ECO:0000256" key="10">
    <source>
        <dbReference type="ARBA" id="ARBA00023136"/>
    </source>
</evidence>
<dbReference type="GO" id="GO:0035091">
    <property type="term" value="F:phosphatidylinositol binding"/>
    <property type="evidence" value="ECO:0007669"/>
    <property type="project" value="TreeGrafter"/>
</dbReference>
<dbReference type="PANTHER" id="PTHR10555:SF170">
    <property type="entry name" value="FI18122P1"/>
    <property type="match status" value="1"/>
</dbReference>
<keyword evidence="8" id="KW-0653">Protein transport</keyword>
<dbReference type="PANTHER" id="PTHR10555">
    <property type="entry name" value="SORTING NEXIN"/>
    <property type="match status" value="1"/>
</dbReference>
<evidence type="ECO:0000256" key="8">
    <source>
        <dbReference type="ARBA" id="ARBA00022927"/>
    </source>
</evidence>
<evidence type="ECO:0000313" key="14">
    <source>
        <dbReference type="Proteomes" id="UP000838763"/>
    </source>
</evidence>
<feature type="compositionally biased region" description="Basic and acidic residues" evidence="11">
    <location>
        <begin position="286"/>
        <end position="297"/>
    </location>
</feature>
<keyword evidence="6" id="KW-0963">Cytoplasm</keyword>
<dbReference type="GO" id="GO:0005794">
    <property type="term" value="C:Golgi apparatus"/>
    <property type="evidence" value="ECO:0007669"/>
    <property type="project" value="UniProtKB-SubCell"/>
</dbReference>
<evidence type="ECO:0000256" key="9">
    <source>
        <dbReference type="ARBA" id="ARBA00023034"/>
    </source>
</evidence>
<keyword evidence="10" id="KW-0472">Membrane</keyword>
<dbReference type="Gene3D" id="1.20.1270.60">
    <property type="entry name" value="Arfaptin homology (AH) domain/BAR domain"/>
    <property type="match status" value="1"/>
</dbReference>
<comment type="subcellular location">
    <subcellularLocation>
        <location evidence="2">Cytoplasm</location>
    </subcellularLocation>
    <subcellularLocation>
        <location evidence="3">Golgi apparatus</location>
    </subcellularLocation>
    <subcellularLocation>
        <location evidence="1">Membrane</location>
        <topology evidence="1">Peripheral membrane protein</topology>
        <orientation evidence="1">Cytoplasmic side</orientation>
    </subcellularLocation>
</comment>